<evidence type="ECO:0000313" key="1">
    <source>
        <dbReference type="EMBL" id="TNH44137.1"/>
    </source>
</evidence>
<sequence>MVTQEYILDSGTAILGEDGLATQAGWIKVYHVNPYSREFAGTNFEYVAEGVGLSARSYPNAPDFSDANNVAVRRSEDENYWEIVPDYRGKIVYNKQTRVQQEITELGELPEILTFKKPDTDYDKWDGEEWIIDKDLLKSHQITEAKQRQVELLRQANETLSLLQDSVDLEIATAVEEAALLEWKKYRVLLARVDILQAPDIEWPEMPK</sequence>
<gene>
    <name evidence="1" type="ORF">EP164_07710</name>
</gene>
<dbReference type="PANTHER" id="PTHR34413:SF2">
    <property type="entry name" value="PROPHAGE TAIL FIBER ASSEMBLY PROTEIN HOMOLOG TFAE-RELATED"/>
    <property type="match status" value="1"/>
</dbReference>
<dbReference type="Proteomes" id="UP000307592">
    <property type="component" value="Unassembled WGS sequence"/>
</dbReference>
<reference evidence="1 2" key="1">
    <citation type="submission" date="2019-01" db="EMBL/GenBank/DDBJ databases">
        <title>Draft genome assembly of Photorhabdus luminescens subsp. sonorensis Caborca.</title>
        <authorList>
            <person name="Duong D.A."/>
            <person name="Espinosa-Artiles P."/>
            <person name="Orozco R.A."/>
            <person name="Molnar I."/>
            <person name="Stock P."/>
        </authorList>
    </citation>
    <scope>NUCLEOTIDE SEQUENCE [LARGE SCALE GENOMIC DNA]</scope>
    <source>
        <strain evidence="1 2">Caborca</strain>
    </source>
</reference>
<dbReference type="AlphaFoldDB" id="A0A5C4RKL8"/>
<accession>A0A5C4RKL8</accession>
<proteinExistence type="predicted"/>
<dbReference type="EMBL" id="SBIJ01000009">
    <property type="protein sequence ID" value="TNH44137.1"/>
    <property type="molecule type" value="Genomic_DNA"/>
</dbReference>
<dbReference type="PANTHER" id="PTHR34413">
    <property type="entry name" value="PROPHAGE TAIL FIBER ASSEMBLY PROTEIN HOMOLOG TFAE-RELATED-RELATED"/>
    <property type="match status" value="1"/>
</dbReference>
<protein>
    <submittedName>
        <fullName evidence="1">Tail fiber assembly protein</fullName>
    </submittedName>
</protein>
<dbReference type="InterPro" id="IPR051220">
    <property type="entry name" value="TFA_Chaperone"/>
</dbReference>
<dbReference type="RefSeq" id="WP_139655282.1">
    <property type="nucleotide sequence ID" value="NZ_CAWOQH010000221.1"/>
</dbReference>
<name>A0A5C4RKL8_PHOLU</name>
<evidence type="ECO:0000313" key="2">
    <source>
        <dbReference type="Proteomes" id="UP000307592"/>
    </source>
</evidence>
<organism evidence="1 2">
    <name type="scientific">Photorhabdus luminescens subsp. sonorensis</name>
    <dbReference type="NCBI Taxonomy" id="1173677"/>
    <lineage>
        <taxon>Bacteria</taxon>
        <taxon>Pseudomonadati</taxon>
        <taxon>Pseudomonadota</taxon>
        <taxon>Gammaproteobacteria</taxon>
        <taxon>Enterobacterales</taxon>
        <taxon>Morganellaceae</taxon>
        <taxon>Photorhabdus</taxon>
    </lineage>
</organism>
<dbReference type="Pfam" id="PF02413">
    <property type="entry name" value="Caudo_TAP"/>
    <property type="match status" value="1"/>
</dbReference>
<dbReference type="InterPro" id="IPR003458">
    <property type="entry name" value="Phage_T4_Gp38_tail_assem"/>
</dbReference>
<comment type="caution">
    <text evidence="1">The sequence shown here is derived from an EMBL/GenBank/DDBJ whole genome shotgun (WGS) entry which is preliminary data.</text>
</comment>